<evidence type="ECO:0000313" key="10">
    <source>
        <dbReference type="EMBL" id="GAA4544140.1"/>
    </source>
</evidence>
<keyword evidence="5 6" id="KW-0560">Oxidoreductase</keyword>
<dbReference type="EMBL" id="BAABGT010000029">
    <property type="protein sequence ID" value="GAA4544140.1"/>
    <property type="molecule type" value="Genomic_DNA"/>
</dbReference>
<dbReference type="SUPFAM" id="SSF47203">
    <property type="entry name" value="Acyl-CoA dehydrogenase C-terminal domain-like"/>
    <property type="match status" value="1"/>
</dbReference>
<sequence length="378" mass="41407">MDLRETADDHAFRLEARDWLRSNRPLSPLPSPDTADGFAVNREWERQLFEAGWAAVSWPVEYGGRGLGLWEWMIFEEEYFATGLGPRAAQNGMFLLAPSLFEFGTEGQKAELLPRIAGVEDMWAQGWSEPEAGSDLAGVRVRADRDEEAGGWRVNGQKTWSTRAPFCNRLFAIVRTEAGSVRHRGLSYLLIDLHAPGVTVRPVQKLGGETGFGEIFFDDVFVPDADVLGGVGNGWKVAMATTGSERGLILRSPGRFLAAADRLVDLYRATDAPSPAARTEVVDAWIAAQAYRYTAMKTVTKLASGGHIGAESSGNKIFWSEMDVHLHETALDLLGDAAEVDGPWSHGFITSMATPIFAGTNEVQRNIIAERVLGLPRS</sequence>
<evidence type="ECO:0000256" key="1">
    <source>
        <dbReference type="ARBA" id="ARBA00001974"/>
    </source>
</evidence>
<feature type="domain" description="Acyl-CoA dehydrogenase/oxidase C-terminal" evidence="7">
    <location>
        <begin position="232"/>
        <end position="373"/>
    </location>
</feature>
<dbReference type="InterPro" id="IPR009100">
    <property type="entry name" value="AcylCoA_DH/oxidase_NM_dom_sf"/>
</dbReference>
<name>A0ABP8RP82_9PSEU</name>
<dbReference type="Gene3D" id="1.10.540.10">
    <property type="entry name" value="Acyl-CoA dehydrogenase/oxidase, N-terminal domain"/>
    <property type="match status" value="1"/>
</dbReference>
<evidence type="ECO:0000256" key="6">
    <source>
        <dbReference type="RuleBase" id="RU362125"/>
    </source>
</evidence>
<dbReference type="Pfam" id="PF02770">
    <property type="entry name" value="Acyl-CoA_dh_M"/>
    <property type="match status" value="1"/>
</dbReference>
<evidence type="ECO:0000256" key="5">
    <source>
        <dbReference type="ARBA" id="ARBA00023002"/>
    </source>
</evidence>
<dbReference type="Gene3D" id="2.40.110.10">
    <property type="entry name" value="Butyryl-CoA Dehydrogenase, subunit A, domain 2"/>
    <property type="match status" value="1"/>
</dbReference>
<evidence type="ECO:0000313" key="11">
    <source>
        <dbReference type="Proteomes" id="UP001501598"/>
    </source>
</evidence>
<reference evidence="11" key="1">
    <citation type="journal article" date="2019" name="Int. J. Syst. Evol. Microbiol.">
        <title>The Global Catalogue of Microorganisms (GCM) 10K type strain sequencing project: providing services to taxonomists for standard genome sequencing and annotation.</title>
        <authorList>
            <consortium name="The Broad Institute Genomics Platform"/>
            <consortium name="The Broad Institute Genome Sequencing Center for Infectious Disease"/>
            <person name="Wu L."/>
            <person name="Ma J."/>
        </authorList>
    </citation>
    <scope>NUCLEOTIDE SEQUENCE [LARGE SCALE GENOMIC DNA]</scope>
    <source>
        <strain evidence="11">JCM 17906</strain>
    </source>
</reference>
<dbReference type="InterPro" id="IPR037069">
    <property type="entry name" value="AcylCoA_DH/ox_N_sf"/>
</dbReference>
<evidence type="ECO:0000259" key="7">
    <source>
        <dbReference type="Pfam" id="PF00441"/>
    </source>
</evidence>
<dbReference type="Gene3D" id="1.20.140.10">
    <property type="entry name" value="Butyryl-CoA Dehydrogenase, subunit A, domain 3"/>
    <property type="match status" value="1"/>
</dbReference>
<evidence type="ECO:0000259" key="9">
    <source>
        <dbReference type="Pfam" id="PF02771"/>
    </source>
</evidence>
<feature type="domain" description="Acyl-CoA oxidase/dehydrogenase middle" evidence="8">
    <location>
        <begin position="124"/>
        <end position="220"/>
    </location>
</feature>
<dbReference type="Proteomes" id="UP001501598">
    <property type="component" value="Unassembled WGS sequence"/>
</dbReference>
<gene>
    <name evidence="10" type="ORF">GCM10023175_21810</name>
</gene>
<dbReference type="InterPro" id="IPR006091">
    <property type="entry name" value="Acyl-CoA_Oxase/DH_mid-dom"/>
</dbReference>
<evidence type="ECO:0000256" key="4">
    <source>
        <dbReference type="ARBA" id="ARBA00022827"/>
    </source>
</evidence>
<dbReference type="PANTHER" id="PTHR43292">
    <property type="entry name" value="ACYL-COA DEHYDROGENASE"/>
    <property type="match status" value="1"/>
</dbReference>
<proteinExistence type="inferred from homology"/>
<keyword evidence="3 6" id="KW-0285">Flavoprotein</keyword>
<evidence type="ECO:0000256" key="3">
    <source>
        <dbReference type="ARBA" id="ARBA00022630"/>
    </source>
</evidence>
<dbReference type="InterPro" id="IPR013786">
    <property type="entry name" value="AcylCoA_DH/ox_N"/>
</dbReference>
<dbReference type="InterPro" id="IPR046373">
    <property type="entry name" value="Acyl-CoA_Oxase/DH_mid-dom_sf"/>
</dbReference>
<dbReference type="PANTHER" id="PTHR43292:SF3">
    <property type="entry name" value="ACYL-COA DEHYDROGENASE FADE29"/>
    <property type="match status" value="1"/>
</dbReference>
<accession>A0ABP8RP82</accession>
<dbReference type="RefSeq" id="WP_345415487.1">
    <property type="nucleotide sequence ID" value="NZ_BAABGT010000029.1"/>
</dbReference>
<dbReference type="InterPro" id="IPR052161">
    <property type="entry name" value="Mycobact_Acyl-CoA_DH"/>
</dbReference>
<comment type="caution">
    <text evidence="10">The sequence shown here is derived from an EMBL/GenBank/DDBJ whole genome shotgun (WGS) entry which is preliminary data.</text>
</comment>
<evidence type="ECO:0000256" key="2">
    <source>
        <dbReference type="ARBA" id="ARBA00009347"/>
    </source>
</evidence>
<dbReference type="InterPro" id="IPR036250">
    <property type="entry name" value="AcylCo_DH-like_C"/>
</dbReference>
<dbReference type="SUPFAM" id="SSF56645">
    <property type="entry name" value="Acyl-CoA dehydrogenase NM domain-like"/>
    <property type="match status" value="1"/>
</dbReference>
<evidence type="ECO:0000259" key="8">
    <source>
        <dbReference type="Pfam" id="PF02770"/>
    </source>
</evidence>
<keyword evidence="4 6" id="KW-0274">FAD</keyword>
<protein>
    <submittedName>
        <fullName evidence="10">Acyl-CoA dehydrogenase family protein</fullName>
    </submittedName>
</protein>
<keyword evidence="11" id="KW-1185">Reference proteome</keyword>
<dbReference type="Pfam" id="PF00441">
    <property type="entry name" value="Acyl-CoA_dh_1"/>
    <property type="match status" value="1"/>
</dbReference>
<organism evidence="10 11">
    <name type="scientific">Pseudonocardia xishanensis</name>
    <dbReference type="NCBI Taxonomy" id="630995"/>
    <lineage>
        <taxon>Bacteria</taxon>
        <taxon>Bacillati</taxon>
        <taxon>Actinomycetota</taxon>
        <taxon>Actinomycetes</taxon>
        <taxon>Pseudonocardiales</taxon>
        <taxon>Pseudonocardiaceae</taxon>
        <taxon>Pseudonocardia</taxon>
    </lineage>
</organism>
<comment type="similarity">
    <text evidence="2 6">Belongs to the acyl-CoA dehydrogenase family.</text>
</comment>
<feature type="domain" description="Acyl-CoA dehydrogenase/oxidase N-terminal" evidence="9">
    <location>
        <begin position="7"/>
        <end position="118"/>
    </location>
</feature>
<dbReference type="InterPro" id="IPR009075">
    <property type="entry name" value="AcylCo_DH/oxidase_C"/>
</dbReference>
<comment type="cofactor">
    <cofactor evidence="1 6">
        <name>FAD</name>
        <dbReference type="ChEBI" id="CHEBI:57692"/>
    </cofactor>
</comment>
<dbReference type="Pfam" id="PF02771">
    <property type="entry name" value="Acyl-CoA_dh_N"/>
    <property type="match status" value="1"/>
</dbReference>